<proteinExistence type="predicted"/>
<organism evidence="1 2">
    <name type="scientific">Eumeta variegata</name>
    <name type="common">Bagworm moth</name>
    <name type="synonym">Eumeta japonica</name>
    <dbReference type="NCBI Taxonomy" id="151549"/>
    <lineage>
        <taxon>Eukaryota</taxon>
        <taxon>Metazoa</taxon>
        <taxon>Ecdysozoa</taxon>
        <taxon>Arthropoda</taxon>
        <taxon>Hexapoda</taxon>
        <taxon>Insecta</taxon>
        <taxon>Pterygota</taxon>
        <taxon>Neoptera</taxon>
        <taxon>Endopterygota</taxon>
        <taxon>Lepidoptera</taxon>
        <taxon>Glossata</taxon>
        <taxon>Ditrysia</taxon>
        <taxon>Tineoidea</taxon>
        <taxon>Psychidae</taxon>
        <taxon>Oiketicinae</taxon>
        <taxon>Eumeta</taxon>
    </lineage>
</organism>
<reference evidence="1 2" key="1">
    <citation type="journal article" date="2019" name="Commun. Biol.">
        <title>The bagworm genome reveals a unique fibroin gene that provides high tensile strength.</title>
        <authorList>
            <person name="Kono N."/>
            <person name="Nakamura H."/>
            <person name="Ohtoshi R."/>
            <person name="Tomita M."/>
            <person name="Numata K."/>
            <person name="Arakawa K."/>
        </authorList>
    </citation>
    <scope>NUCLEOTIDE SEQUENCE [LARGE SCALE GENOMIC DNA]</scope>
</reference>
<gene>
    <name evidence="1" type="ORF">EVAR_47930_1</name>
</gene>
<dbReference type="EMBL" id="BGZK01001078">
    <property type="protein sequence ID" value="GBP70547.1"/>
    <property type="molecule type" value="Genomic_DNA"/>
</dbReference>
<evidence type="ECO:0000313" key="1">
    <source>
        <dbReference type="EMBL" id="GBP70547.1"/>
    </source>
</evidence>
<keyword evidence="2" id="KW-1185">Reference proteome</keyword>
<accession>A0A4C1Y7L7</accession>
<dbReference type="AlphaFoldDB" id="A0A4C1Y7L7"/>
<evidence type="ECO:0000313" key="2">
    <source>
        <dbReference type="Proteomes" id="UP000299102"/>
    </source>
</evidence>
<protein>
    <submittedName>
        <fullName evidence="1">Uncharacterized protein</fullName>
    </submittedName>
</protein>
<dbReference type="Proteomes" id="UP000299102">
    <property type="component" value="Unassembled WGS sequence"/>
</dbReference>
<comment type="caution">
    <text evidence="1">The sequence shown here is derived from an EMBL/GenBank/DDBJ whole genome shotgun (WGS) entry which is preliminary data.</text>
</comment>
<sequence length="97" mass="11144">MYNFKNFSYSQCAPKGVYILKIPYTFDQWLPLPQRSQSMPIHTDNESRRPVTAATHRAVYDYIQPLTAASRAETSNTIPFRRVDYNLITRAAVGDVT</sequence>
<name>A0A4C1Y7L7_EUMVA</name>